<comment type="caution">
    <text evidence="2">The sequence shown here is derived from an EMBL/GenBank/DDBJ whole genome shotgun (WGS) entry which is preliminary data.</text>
</comment>
<evidence type="ECO:0000313" key="3">
    <source>
        <dbReference type="Proteomes" id="UP001597508"/>
    </source>
</evidence>
<keyword evidence="3" id="KW-1185">Reference proteome</keyword>
<evidence type="ECO:0000313" key="2">
    <source>
        <dbReference type="EMBL" id="MFD2566107.1"/>
    </source>
</evidence>
<protein>
    <submittedName>
        <fullName evidence="2">ATP-binding protein</fullName>
    </submittedName>
</protein>
<name>A0ABW5LRW0_9FLAO</name>
<gene>
    <name evidence="2" type="ORF">ACFSRZ_01910</name>
</gene>
<reference evidence="3" key="1">
    <citation type="journal article" date="2019" name="Int. J. Syst. Evol. Microbiol.">
        <title>The Global Catalogue of Microorganisms (GCM) 10K type strain sequencing project: providing services to taxonomists for standard genome sequencing and annotation.</title>
        <authorList>
            <consortium name="The Broad Institute Genomics Platform"/>
            <consortium name="The Broad Institute Genome Sequencing Center for Infectious Disease"/>
            <person name="Wu L."/>
            <person name="Ma J."/>
        </authorList>
    </citation>
    <scope>NUCLEOTIDE SEQUENCE [LARGE SCALE GENOMIC DNA]</scope>
    <source>
        <strain evidence="3">KCTC 52127</strain>
    </source>
</reference>
<feature type="domain" description="ORC1/DEAH AAA+ ATPase" evidence="1">
    <location>
        <begin position="109"/>
        <end position="212"/>
    </location>
</feature>
<dbReference type="RefSeq" id="WP_379664828.1">
    <property type="nucleotide sequence ID" value="NZ_JBHULH010000001.1"/>
</dbReference>
<accession>A0ABW5LRW0</accession>
<dbReference type="Pfam" id="PF13401">
    <property type="entry name" value="AAA_22"/>
    <property type="match status" value="1"/>
</dbReference>
<keyword evidence="2" id="KW-0547">Nucleotide-binding</keyword>
<proteinExistence type="predicted"/>
<dbReference type="InterPro" id="IPR049945">
    <property type="entry name" value="AAA_22"/>
</dbReference>
<dbReference type="GO" id="GO:0005524">
    <property type="term" value="F:ATP binding"/>
    <property type="evidence" value="ECO:0007669"/>
    <property type="project" value="UniProtKB-KW"/>
</dbReference>
<keyword evidence="2" id="KW-0067">ATP-binding</keyword>
<evidence type="ECO:0000259" key="1">
    <source>
        <dbReference type="Pfam" id="PF13401"/>
    </source>
</evidence>
<dbReference type="EMBL" id="JBHULH010000001">
    <property type="protein sequence ID" value="MFD2566107.1"/>
    <property type="molecule type" value="Genomic_DNA"/>
</dbReference>
<organism evidence="2 3">
    <name type="scientific">Pseudotenacibaculum haliotis</name>
    <dbReference type="NCBI Taxonomy" id="1862138"/>
    <lineage>
        <taxon>Bacteria</taxon>
        <taxon>Pseudomonadati</taxon>
        <taxon>Bacteroidota</taxon>
        <taxon>Flavobacteriia</taxon>
        <taxon>Flavobacteriales</taxon>
        <taxon>Flavobacteriaceae</taxon>
        <taxon>Pseudotenacibaculum</taxon>
    </lineage>
</organism>
<dbReference type="Proteomes" id="UP001597508">
    <property type="component" value="Unassembled WGS sequence"/>
</dbReference>
<sequence>MNEVTKEYKLRIVQSINENAFKFTTNKAHAVSIGIDPAQYSRVLAGETEGVLSDKKWMLIASKYNVPATADEFVWKAARNTAVYKYIYKQLESCQRMSISGIFCDIADIGKTFTARDYVKEHRNAILIDCSLHKSRTQFLRAMAKEWGIDHQIPLRILRNDLIQYMNSMTTPIVVCDEFGDLNYPAFLEVKSLWNATEYRTAWYMMGADGLSAKLDRNKANKKVGYAEIFSRLGSKYQRITPIGEQERKKFLLHEIARILKANESKYTPLEMYAKTFGSLRRVFFEIKKEKTITTTQNE</sequence>